<reference evidence="2 3" key="1">
    <citation type="journal article" date="2018" name="PLoS ONE">
        <title>The draft genome of Kipferlia bialata reveals reductive genome evolution in fornicate parasites.</title>
        <authorList>
            <person name="Tanifuji G."/>
            <person name="Takabayashi S."/>
            <person name="Kume K."/>
            <person name="Takagi M."/>
            <person name="Nakayama T."/>
            <person name="Kamikawa R."/>
            <person name="Inagaki Y."/>
            <person name="Hashimoto T."/>
        </authorList>
    </citation>
    <scope>NUCLEOTIDE SEQUENCE [LARGE SCALE GENOMIC DNA]</scope>
    <source>
        <strain evidence="2">NY0173</strain>
    </source>
</reference>
<evidence type="ECO:0000313" key="2">
    <source>
        <dbReference type="EMBL" id="GCA63054.1"/>
    </source>
</evidence>
<evidence type="ECO:0000313" key="3">
    <source>
        <dbReference type="Proteomes" id="UP000265618"/>
    </source>
</evidence>
<organism evidence="2 3">
    <name type="scientific">Kipferlia bialata</name>
    <dbReference type="NCBI Taxonomy" id="797122"/>
    <lineage>
        <taxon>Eukaryota</taxon>
        <taxon>Metamonada</taxon>
        <taxon>Carpediemonas-like organisms</taxon>
        <taxon>Kipferlia</taxon>
    </lineage>
</organism>
<feature type="compositionally biased region" description="Basic residues" evidence="1">
    <location>
        <begin position="36"/>
        <end position="46"/>
    </location>
</feature>
<dbReference type="Proteomes" id="UP000265618">
    <property type="component" value="Unassembled WGS sequence"/>
</dbReference>
<dbReference type="EMBL" id="BDIP01002164">
    <property type="protein sequence ID" value="GCA63054.1"/>
    <property type="molecule type" value="Genomic_DNA"/>
</dbReference>
<proteinExistence type="predicted"/>
<feature type="region of interest" description="Disordered" evidence="1">
    <location>
        <begin position="1"/>
        <end position="70"/>
    </location>
</feature>
<feature type="compositionally biased region" description="Acidic residues" evidence="1">
    <location>
        <begin position="1"/>
        <end position="10"/>
    </location>
</feature>
<feature type="non-terminal residue" evidence="2">
    <location>
        <position position="70"/>
    </location>
</feature>
<comment type="caution">
    <text evidence="2">The sequence shown here is derived from an EMBL/GenBank/DDBJ whole genome shotgun (WGS) entry which is preliminary data.</text>
</comment>
<protein>
    <submittedName>
        <fullName evidence="2">Uncharacterized protein</fullName>
    </submittedName>
</protein>
<sequence>MSESENEEGGDVPMYLSISGEVVKGADEVDDVQKEKKGKGKGKGKGKAVERRPGQCLPVGTIPESGIPTT</sequence>
<evidence type="ECO:0000256" key="1">
    <source>
        <dbReference type="SAM" id="MobiDB-lite"/>
    </source>
</evidence>
<keyword evidence="3" id="KW-1185">Reference proteome</keyword>
<accession>A0A391NMI9</accession>
<gene>
    <name evidence="2" type="ORF">KIPB_007571</name>
</gene>
<name>A0A391NMI9_9EUKA</name>
<feature type="compositionally biased region" description="Basic and acidic residues" evidence="1">
    <location>
        <begin position="24"/>
        <end position="35"/>
    </location>
</feature>
<dbReference type="AlphaFoldDB" id="A0A391NMI9"/>